<organism evidence="2 3">
    <name type="scientific">Vogesella alkaliphila</name>
    <dbReference type="NCBI Taxonomy" id="1193621"/>
    <lineage>
        <taxon>Bacteria</taxon>
        <taxon>Pseudomonadati</taxon>
        <taxon>Pseudomonadota</taxon>
        <taxon>Betaproteobacteria</taxon>
        <taxon>Neisseriales</taxon>
        <taxon>Chromobacteriaceae</taxon>
        <taxon>Vogesella</taxon>
    </lineage>
</organism>
<comment type="caution">
    <text evidence="2">The sequence shown here is derived from an EMBL/GenBank/DDBJ whole genome shotgun (WGS) entry which is preliminary data.</text>
</comment>
<evidence type="ECO:0000313" key="2">
    <source>
        <dbReference type="EMBL" id="GGX77745.1"/>
    </source>
</evidence>
<gene>
    <name evidence="2" type="ORF">GCM10011290_01370</name>
</gene>
<reference evidence="3" key="1">
    <citation type="journal article" date="2019" name="Int. J. Syst. Evol. Microbiol.">
        <title>The Global Catalogue of Microorganisms (GCM) 10K type strain sequencing project: providing services to taxonomists for standard genome sequencing and annotation.</title>
        <authorList>
            <consortium name="The Broad Institute Genomics Platform"/>
            <consortium name="The Broad Institute Genome Sequencing Center for Infectious Disease"/>
            <person name="Wu L."/>
            <person name="Ma J."/>
        </authorList>
    </citation>
    <scope>NUCLEOTIDE SEQUENCE [LARGE SCALE GENOMIC DNA]</scope>
    <source>
        <strain evidence="3">KCTC 32041</strain>
    </source>
</reference>
<feature type="compositionally biased region" description="Basic and acidic residues" evidence="1">
    <location>
        <begin position="62"/>
        <end position="74"/>
    </location>
</feature>
<feature type="region of interest" description="Disordered" evidence="1">
    <location>
        <begin position="1"/>
        <end position="74"/>
    </location>
</feature>
<sequence>MQPGAAKHGRHRTDKTPPRVTFSYSSVYPDVPLSGAAPWPHAATASGLRTQANDLATPAPCDGDKSGHPSRKES</sequence>
<evidence type="ECO:0000256" key="1">
    <source>
        <dbReference type="SAM" id="MobiDB-lite"/>
    </source>
</evidence>
<proteinExistence type="predicted"/>
<protein>
    <submittedName>
        <fullName evidence="2">Uncharacterized protein</fullName>
    </submittedName>
</protein>
<evidence type="ECO:0000313" key="3">
    <source>
        <dbReference type="Proteomes" id="UP000600877"/>
    </source>
</evidence>
<keyword evidence="3" id="KW-1185">Reference proteome</keyword>
<accession>A0ABQ2YAY1</accession>
<name>A0ABQ2YAY1_9NEIS</name>
<dbReference type="EMBL" id="BMYW01000001">
    <property type="protein sequence ID" value="GGX77745.1"/>
    <property type="molecule type" value="Genomic_DNA"/>
</dbReference>
<dbReference type="Proteomes" id="UP000600877">
    <property type="component" value="Unassembled WGS sequence"/>
</dbReference>